<feature type="transmembrane region" description="Helical" evidence="2">
    <location>
        <begin position="14"/>
        <end position="39"/>
    </location>
</feature>
<evidence type="ECO:0000256" key="1">
    <source>
        <dbReference type="SAM" id="Coils"/>
    </source>
</evidence>
<keyword evidence="4" id="KW-1185">Reference proteome</keyword>
<feature type="coiled-coil region" evidence="1">
    <location>
        <begin position="45"/>
        <end position="72"/>
    </location>
</feature>
<dbReference type="EMBL" id="JBHSZH010000005">
    <property type="protein sequence ID" value="MFC7081043.1"/>
    <property type="molecule type" value="Genomic_DNA"/>
</dbReference>
<protein>
    <submittedName>
        <fullName evidence="3">Preprotein translocase subunit TatA</fullName>
    </submittedName>
</protein>
<dbReference type="RefSeq" id="WP_276281055.1">
    <property type="nucleotide sequence ID" value="NZ_CP119809.1"/>
</dbReference>
<dbReference type="GeneID" id="79302232"/>
<comment type="caution">
    <text evidence="3">The sequence shown here is derived from an EMBL/GenBank/DDBJ whole genome shotgun (WGS) entry which is preliminary data.</text>
</comment>
<keyword evidence="2" id="KW-0812">Transmembrane</keyword>
<keyword evidence="2" id="KW-0472">Membrane</keyword>
<proteinExistence type="predicted"/>
<keyword evidence="2" id="KW-1133">Transmembrane helix</keyword>
<evidence type="ECO:0000313" key="4">
    <source>
        <dbReference type="Proteomes" id="UP001596407"/>
    </source>
</evidence>
<dbReference type="Proteomes" id="UP001596407">
    <property type="component" value="Unassembled WGS sequence"/>
</dbReference>
<organism evidence="3 4">
    <name type="scientific">Halorussus caseinilyticus</name>
    <dbReference type="NCBI Taxonomy" id="3034025"/>
    <lineage>
        <taxon>Archaea</taxon>
        <taxon>Methanobacteriati</taxon>
        <taxon>Methanobacteriota</taxon>
        <taxon>Stenosarchaea group</taxon>
        <taxon>Halobacteria</taxon>
        <taxon>Halobacteriales</taxon>
        <taxon>Haladaptataceae</taxon>
        <taxon>Halorussus</taxon>
    </lineage>
</organism>
<reference evidence="3 4" key="1">
    <citation type="journal article" date="2019" name="Int. J. Syst. Evol. Microbiol.">
        <title>The Global Catalogue of Microorganisms (GCM) 10K type strain sequencing project: providing services to taxonomists for standard genome sequencing and annotation.</title>
        <authorList>
            <consortium name="The Broad Institute Genomics Platform"/>
            <consortium name="The Broad Institute Genome Sequencing Center for Infectious Disease"/>
            <person name="Wu L."/>
            <person name="Ma J."/>
        </authorList>
    </citation>
    <scope>NUCLEOTIDE SEQUENCE [LARGE SCALE GENOMIC DNA]</scope>
    <source>
        <strain evidence="3 4">DT72</strain>
    </source>
</reference>
<keyword evidence="1" id="KW-0175">Coiled coil</keyword>
<gene>
    <name evidence="3" type="ORF">ACFQJ6_13960</name>
</gene>
<name>A0ABD5WTC7_9EURY</name>
<evidence type="ECO:0000256" key="2">
    <source>
        <dbReference type="SAM" id="Phobius"/>
    </source>
</evidence>
<sequence length="73" mass="8035">MVPLQVGVPGGPELLIILLIAILLFGVPIALVAGGLYFYRQSKSDRPASEEIEALRREVERLREEVEGSDSEE</sequence>
<dbReference type="AlphaFoldDB" id="A0ABD5WTC7"/>
<evidence type="ECO:0000313" key="3">
    <source>
        <dbReference type="EMBL" id="MFC7081043.1"/>
    </source>
</evidence>
<accession>A0ABD5WTC7</accession>